<sequence length="253" mass="29372">MKRKLYLISWANNCKTREKGGLGLPSFRALQYSFNCSLIFRIYNMTSPLSKWLFFRYTSPWCCHIMLLLLFRNMFVLLVSQLDKNLNLGSLQISLYPFFGISAAMGSMFSSNACTNVILNYHNWAIPATTSNPLTDVISLITIGSPNTICLKWVLCEDGNFKRFSYEKKHFGRPFALSLQLIHRNHHPSFLRMLLSFAFAVNRELILRIKALLFRPTLRQIFEIINDMELPSHFHDQPRGRFHTSCQPMAMSE</sequence>
<reference evidence="2 3" key="1">
    <citation type="journal article" date="2024" name="Plant Biotechnol. J.">
        <title>Dendrobium thyrsiflorum genome and its molecular insights into genes involved in important horticultural traits.</title>
        <authorList>
            <person name="Chen B."/>
            <person name="Wang J.Y."/>
            <person name="Zheng P.J."/>
            <person name="Li K.L."/>
            <person name="Liang Y.M."/>
            <person name="Chen X.F."/>
            <person name="Zhang C."/>
            <person name="Zhao X."/>
            <person name="He X."/>
            <person name="Zhang G.Q."/>
            <person name="Liu Z.J."/>
            <person name="Xu Q."/>
        </authorList>
    </citation>
    <scope>NUCLEOTIDE SEQUENCE [LARGE SCALE GENOMIC DNA]</scope>
    <source>
        <strain evidence="2">GZMU011</strain>
    </source>
</reference>
<keyword evidence="3" id="KW-1185">Reference proteome</keyword>
<gene>
    <name evidence="2" type="ORF">M5K25_024634</name>
</gene>
<accession>A0ABD0U2X6</accession>
<feature type="transmembrane region" description="Helical" evidence="1">
    <location>
        <begin position="91"/>
        <end position="109"/>
    </location>
</feature>
<evidence type="ECO:0000313" key="3">
    <source>
        <dbReference type="Proteomes" id="UP001552299"/>
    </source>
</evidence>
<keyword evidence="1" id="KW-0812">Transmembrane</keyword>
<dbReference type="EMBL" id="JANQDX010000018">
    <property type="protein sequence ID" value="KAL0906164.1"/>
    <property type="molecule type" value="Genomic_DNA"/>
</dbReference>
<dbReference type="Proteomes" id="UP001552299">
    <property type="component" value="Unassembled WGS sequence"/>
</dbReference>
<dbReference type="AlphaFoldDB" id="A0ABD0U2X6"/>
<keyword evidence="1" id="KW-1133">Transmembrane helix</keyword>
<evidence type="ECO:0000256" key="1">
    <source>
        <dbReference type="SAM" id="Phobius"/>
    </source>
</evidence>
<feature type="transmembrane region" description="Helical" evidence="1">
    <location>
        <begin position="58"/>
        <end position="79"/>
    </location>
</feature>
<protein>
    <submittedName>
        <fullName evidence="2">Uncharacterized protein</fullName>
    </submittedName>
</protein>
<name>A0ABD0U2X6_DENTH</name>
<organism evidence="2 3">
    <name type="scientific">Dendrobium thyrsiflorum</name>
    <name type="common">Pinecone-like raceme dendrobium</name>
    <name type="synonym">Orchid</name>
    <dbReference type="NCBI Taxonomy" id="117978"/>
    <lineage>
        <taxon>Eukaryota</taxon>
        <taxon>Viridiplantae</taxon>
        <taxon>Streptophyta</taxon>
        <taxon>Embryophyta</taxon>
        <taxon>Tracheophyta</taxon>
        <taxon>Spermatophyta</taxon>
        <taxon>Magnoliopsida</taxon>
        <taxon>Liliopsida</taxon>
        <taxon>Asparagales</taxon>
        <taxon>Orchidaceae</taxon>
        <taxon>Epidendroideae</taxon>
        <taxon>Malaxideae</taxon>
        <taxon>Dendrobiinae</taxon>
        <taxon>Dendrobium</taxon>
    </lineage>
</organism>
<feature type="transmembrane region" description="Helical" evidence="1">
    <location>
        <begin position="21"/>
        <end position="43"/>
    </location>
</feature>
<proteinExistence type="predicted"/>
<keyword evidence="1" id="KW-0472">Membrane</keyword>
<evidence type="ECO:0000313" key="2">
    <source>
        <dbReference type="EMBL" id="KAL0906164.1"/>
    </source>
</evidence>
<comment type="caution">
    <text evidence="2">The sequence shown here is derived from an EMBL/GenBank/DDBJ whole genome shotgun (WGS) entry which is preliminary data.</text>
</comment>